<dbReference type="AlphaFoldDB" id="A0A1X7V320"/>
<sequence>MKKEGCITGMTFLKKKGLDVDVFVTDRHVQITKWMKDHRQEFSTNLKYASGQGT</sequence>
<proteinExistence type="predicted"/>
<protein>
    <submittedName>
        <fullName evidence="1">Uncharacterized protein</fullName>
    </submittedName>
</protein>
<evidence type="ECO:0000313" key="1">
    <source>
        <dbReference type="EnsemblMetazoa" id="Aqu2.1.34650_001"/>
    </source>
</evidence>
<accession>A0A1X7V320</accession>
<dbReference type="EnsemblMetazoa" id="Aqu2.1.34650_001">
    <property type="protein sequence ID" value="Aqu2.1.34650_001"/>
    <property type="gene ID" value="Aqu2.1.34650"/>
</dbReference>
<name>A0A1X7V320_AMPQE</name>
<organism evidence="1">
    <name type="scientific">Amphimedon queenslandica</name>
    <name type="common">Sponge</name>
    <dbReference type="NCBI Taxonomy" id="400682"/>
    <lineage>
        <taxon>Eukaryota</taxon>
        <taxon>Metazoa</taxon>
        <taxon>Porifera</taxon>
        <taxon>Demospongiae</taxon>
        <taxon>Heteroscleromorpha</taxon>
        <taxon>Haplosclerida</taxon>
        <taxon>Niphatidae</taxon>
        <taxon>Amphimedon</taxon>
    </lineage>
</organism>
<dbReference type="InParanoid" id="A0A1X7V320"/>
<reference evidence="1" key="1">
    <citation type="submission" date="2017-05" db="UniProtKB">
        <authorList>
            <consortium name="EnsemblMetazoa"/>
        </authorList>
    </citation>
    <scope>IDENTIFICATION</scope>
</reference>